<dbReference type="SUPFAM" id="SSF142906">
    <property type="entry name" value="YjbR-like"/>
    <property type="match status" value="1"/>
</dbReference>
<dbReference type="EMBL" id="JAUTAN010000001">
    <property type="protein sequence ID" value="MDQ1105011.1"/>
    <property type="molecule type" value="Genomic_DNA"/>
</dbReference>
<dbReference type="RefSeq" id="WP_307200851.1">
    <property type="nucleotide sequence ID" value="NZ_JAUTAN010000001.1"/>
</dbReference>
<comment type="caution">
    <text evidence="1">The sequence shown here is derived from an EMBL/GenBank/DDBJ whole genome shotgun (WGS) entry which is preliminary data.</text>
</comment>
<reference evidence="1" key="1">
    <citation type="submission" date="2023-07" db="EMBL/GenBank/DDBJ databases">
        <title>Functional and genomic diversity of the sorghum phyllosphere microbiome.</title>
        <authorList>
            <person name="Shade A."/>
        </authorList>
    </citation>
    <scope>NUCLEOTIDE SEQUENCE</scope>
    <source>
        <strain evidence="1">SORGH_AS_1067</strain>
    </source>
</reference>
<dbReference type="Proteomes" id="UP001239215">
    <property type="component" value="Unassembled WGS sequence"/>
</dbReference>
<dbReference type="Pfam" id="PF04237">
    <property type="entry name" value="YjbR"/>
    <property type="match status" value="1"/>
</dbReference>
<evidence type="ECO:0000313" key="1">
    <source>
        <dbReference type="EMBL" id="MDQ1105011.1"/>
    </source>
</evidence>
<dbReference type="InterPro" id="IPR058532">
    <property type="entry name" value="YjbR/MT2646/Rv2570-like"/>
</dbReference>
<dbReference type="AlphaFoldDB" id="A0AAJ1U5S8"/>
<accession>A0AAJ1U5S8</accession>
<keyword evidence="1" id="KW-0238">DNA-binding</keyword>
<dbReference type="GO" id="GO:0003677">
    <property type="term" value="F:DNA binding"/>
    <property type="evidence" value="ECO:0007669"/>
    <property type="project" value="UniProtKB-KW"/>
</dbReference>
<name>A0AAJ1U5S8_9ACTN</name>
<dbReference type="Gene3D" id="3.90.1150.30">
    <property type="match status" value="1"/>
</dbReference>
<organism evidence="1 2">
    <name type="scientific">Nocardioides zeae</name>
    <dbReference type="NCBI Taxonomy" id="1457234"/>
    <lineage>
        <taxon>Bacteria</taxon>
        <taxon>Bacillati</taxon>
        <taxon>Actinomycetota</taxon>
        <taxon>Actinomycetes</taxon>
        <taxon>Propionibacteriales</taxon>
        <taxon>Nocardioidaceae</taxon>
        <taxon>Nocardioides</taxon>
    </lineage>
</organism>
<dbReference type="InterPro" id="IPR038056">
    <property type="entry name" value="YjbR-like_sf"/>
</dbReference>
<sequence>MTPHPIMFDDADPWLGRLRAVALAYPRAEEVVSHGRPTFRVGKIFCLFGSEEKLADGSRRPHPAAAVVKAEPSELAALDEDGRFFLPRYWASSGWRGIDLDTGLVDLDEVAELVDASYRLVAPKRALAELDARA</sequence>
<protein>
    <submittedName>
        <fullName evidence="1">DNA-binding protein (MmcQ/YjbR family)</fullName>
    </submittedName>
</protein>
<gene>
    <name evidence="1" type="ORF">QE405_002295</name>
</gene>
<evidence type="ECO:0000313" key="2">
    <source>
        <dbReference type="Proteomes" id="UP001239215"/>
    </source>
</evidence>
<proteinExistence type="predicted"/>